<evidence type="ECO:0000256" key="1">
    <source>
        <dbReference type="ARBA" id="ARBA00004651"/>
    </source>
</evidence>
<dbReference type="GO" id="GO:0005886">
    <property type="term" value="C:plasma membrane"/>
    <property type="evidence" value="ECO:0007669"/>
    <property type="project" value="UniProtKB-SubCell"/>
</dbReference>
<evidence type="ECO:0000256" key="4">
    <source>
        <dbReference type="ARBA" id="ARBA00022989"/>
    </source>
</evidence>
<feature type="transmembrane region" description="Helical" evidence="6">
    <location>
        <begin position="178"/>
        <end position="195"/>
    </location>
</feature>
<evidence type="ECO:0000256" key="5">
    <source>
        <dbReference type="ARBA" id="ARBA00023136"/>
    </source>
</evidence>
<feature type="transmembrane region" description="Helical" evidence="6">
    <location>
        <begin position="383"/>
        <end position="402"/>
    </location>
</feature>
<dbReference type="Proteomes" id="UP001596414">
    <property type="component" value="Unassembled WGS sequence"/>
</dbReference>
<feature type="transmembrane region" description="Helical" evidence="6">
    <location>
        <begin position="443"/>
        <end position="466"/>
    </location>
</feature>
<evidence type="ECO:0000313" key="8">
    <source>
        <dbReference type="Proteomes" id="UP001596414"/>
    </source>
</evidence>
<sequence length="491" mass="53173">MRIGQTSLITFVSKVLASVFGFVATIYFARELGAEVLGIYSIIIALTAWFNLIGNIGIGKATSKRISEGNEPGAYLSTGMLLSGALIIVPLVVIFFADSLLESYVEGFAEISPVSVVWVISGLVVVNWLRGYIRVVLNSTHLVHVSAMLKTLQIGLRSVIQVSLVIIGWGLIGMLFGYALGALLVVLLGSYFVTVRPKMPGLRHFKNIANYAKYSWLSGLKSRAYNDIDILLLGIFVSKSLVGIYSVAWTITKFLDMFGVAVSTALFPEISEISAQESKEAAAGLIEDSLTYGGFVVIPGLVGGSLLADRLLKIYGTEFVQGTEILWLLLVSMVFYTYLQQLLNSLNAIDRPDLAFWTNVVFLGSNITLNIILIWALGWVGAAIASATSALLGLIVSYLLVVQVVTIKPPTNEIANQVAAALGMGCLVKILDVLVRETRIVQHNFAIVLGLVFIGAGTYVISLLIISGQFRQIVSRNLPFESVNRVLLAEK</sequence>
<comment type="caution">
    <text evidence="7">The sequence shown here is derived from an EMBL/GenBank/DDBJ whole genome shotgun (WGS) entry which is preliminary data.</text>
</comment>
<feature type="transmembrane region" description="Helical" evidence="6">
    <location>
        <begin position="7"/>
        <end position="30"/>
    </location>
</feature>
<feature type="transmembrane region" description="Helical" evidence="6">
    <location>
        <begin position="154"/>
        <end position="172"/>
    </location>
</feature>
<evidence type="ECO:0000313" key="7">
    <source>
        <dbReference type="EMBL" id="MFC7125128.1"/>
    </source>
</evidence>
<dbReference type="PANTHER" id="PTHR30250">
    <property type="entry name" value="PST FAMILY PREDICTED COLANIC ACID TRANSPORTER"/>
    <property type="match status" value="1"/>
</dbReference>
<organism evidence="7 8">
    <name type="scientific">Halovenus rubra</name>
    <dbReference type="NCBI Taxonomy" id="869890"/>
    <lineage>
        <taxon>Archaea</taxon>
        <taxon>Methanobacteriati</taxon>
        <taxon>Methanobacteriota</taxon>
        <taxon>Stenosarchaea group</taxon>
        <taxon>Halobacteria</taxon>
        <taxon>Halobacteriales</taxon>
        <taxon>Haloarculaceae</taxon>
        <taxon>Halovenus</taxon>
    </lineage>
</organism>
<keyword evidence="2" id="KW-1003">Cell membrane</keyword>
<feature type="transmembrane region" description="Helical" evidence="6">
    <location>
        <begin position="116"/>
        <end position="133"/>
    </location>
</feature>
<keyword evidence="5 6" id="KW-0472">Membrane</keyword>
<dbReference type="EMBL" id="JBHSZQ010000004">
    <property type="protein sequence ID" value="MFC7125128.1"/>
    <property type="molecule type" value="Genomic_DNA"/>
</dbReference>
<feature type="transmembrane region" description="Helical" evidence="6">
    <location>
        <begin position="230"/>
        <end position="251"/>
    </location>
</feature>
<reference evidence="7 8" key="1">
    <citation type="journal article" date="2014" name="Int. J. Syst. Evol. Microbiol.">
        <title>Complete genome sequence of Corynebacterium casei LMG S-19264T (=DSM 44701T), isolated from a smear-ripened cheese.</title>
        <authorList>
            <consortium name="US DOE Joint Genome Institute (JGI-PGF)"/>
            <person name="Walter F."/>
            <person name="Albersmeier A."/>
            <person name="Kalinowski J."/>
            <person name="Ruckert C."/>
        </authorList>
    </citation>
    <scope>NUCLEOTIDE SEQUENCE [LARGE SCALE GENOMIC DNA]</scope>
    <source>
        <strain evidence="7 8">CGMCC 4.7215</strain>
    </source>
</reference>
<dbReference type="InterPro" id="IPR002797">
    <property type="entry name" value="Polysacc_synth"/>
</dbReference>
<dbReference type="CDD" id="cd13128">
    <property type="entry name" value="MATE_Wzx_like"/>
    <property type="match status" value="1"/>
</dbReference>
<proteinExistence type="predicted"/>
<feature type="transmembrane region" description="Helical" evidence="6">
    <location>
        <begin position="74"/>
        <end position="96"/>
    </location>
</feature>
<protein>
    <submittedName>
        <fullName evidence="7">Flippase</fullName>
    </submittedName>
</protein>
<feature type="transmembrane region" description="Helical" evidence="6">
    <location>
        <begin position="325"/>
        <end position="343"/>
    </location>
</feature>
<feature type="transmembrane region" description="Helical" evidence="6">
    <location>
        <begin position="355"/>
        <end position="377"/>
    </location>
</feature>
<feature type="transmembrane region" description="Helical" evidence="6">
    <location>
        <begin position="36"/>
        <end position="53"/>
    </location>
</feature>
<keyword evidence="3 6" id="KW-0812">Transmembrane</keyword>
<dbReference type="RefSeq" id="WP_267636129.1">
    <property type="nucleotide sequence ID" value="NZ_JAODIY010000004.1"/>
</dbReference>
<evidence type="ECO:0000256" key="3">
    <source>
        <dbReference type="ARBA" id="ARBA00022692"/>
    </source>
</evidence>
<dbReference type="Pfam" id="PF01943">
    <property type="entry name" value="Polysacc_synt"/>
    <property type="match status" value="1"/>
</dbReference>
<name>A0ABD5X5G3_9EURY</name>
<dbReference type="AlphaFoldDB" id="A0ABD5X5G3"/>
<keyword evidence="4 6" id="KW-1133">Transmembrane helix</keyword>
<dbReference type="InterPro" id="IPR050833">
    <property type="entry name" value="Poly_Biosynth_Transport"/>
</dbReference>
<evidence type="ECO:0000256" key="6">
    <source>
        <dbReference type="SAM" id="Phobius"/>
    </source>
</evidence>
<evidence type="ECO:0000256" key="2">
    <source>
        <dbReference type="ARBA" id="ARBA00022475"/>
    </source>
</evidence>
<gene>
    <name evidence="7" type="ORF">ACFQJ7_03620</name>
</gene>
<feature type="transmembrane region" description="Helical" evidence="6">
    <location>
        <begin position="414"/>
        <end position="431"/>
    </location>
</feature>
<dbReference type="PANTHER" id="PTHR30250:SF28">
    <property type="entry name" value="POLYSACCHARIDE BIOSYNTHESIS PROTEIN"/>
    <property type="match status" value="1"/>
</dbReference>
<comment type="subcellular location">
    <subcellularLocation>
        <location evidence="1">Cell membrane</location>
        <topology evidence="1">Multi-pass membrane protein</topology>
    </subcellularLocation>
</comment>
<accession>A0ABD5X5G3</accession>